<keyword evidence="2" id="KW-1185">Reference proteome</keyword>
<dbReference type="Proteomes" id="UP001060085">
    <property type="component" value="Linkage Group LG06"/>
</dbReference>
<sequence length="208" mass="22765">MQDLKDHSTRSAFRHGRFLTLRVDPLEEGRSTWRVWPNRYYVDIASCSTVGRPPCESKEGLETKVGLRANLCLAGIDYEILELGSDDLILGFGLCLWRPTIALHVHLNSGVEAALICLDSCRLPSCARTPHLTQDGQRRVLRGTQIPYLAAVDLVVGLGVSHGMLSTASILSHTCSIELSGSSSGSSAFQHILLDHWRLTGELIIGCT</sequence>
<accession>A0ACC0AFB3</accession>
<name>A0ACC0AFB3_CATRO</name>
<gene>
    <name evidence="1" type="ORF">M9H77_26979</name>
</gene>
<evidence type="ECO:0000313" key="1">
    <source>
        <dbReference type="EMBL" id="KAI5658186.1"/>
    </source>
</evidence>
<protein>
    <submittedName>
        <fullName evidence="1">Uncharacterized protein</fullName>
    </submittedName>
</protein>
<evidence type="ECO:0000313" key="2">
    <source>
        <dbReference type="Proteomes" id="UP001060085"/>
    </source>
</evidence>
<organism evidence="1 2">
    <name type="scientific">Catharanthus roseus</name>
    <name type="common">Madagascar periwinkle</name>
    <name type="synonym">Vinca rosea</name>
    <dbReference type="NCBI Taxonomy" id="4058"/>
    <lineage>
        <taxon>Eukaryota</taxon>
        <taxon>Viridiplantae</taxon>
        <taxon>Streptophyta</taxon>
        <taxon>Embryophyta</taxon>
        <taxon>Tracheophyta</taxon>
        <taxon>Spermatophyta</taxon>
        <taxon>Magnoliopsida</taxon>
        <taxon>eudicotyledons</taxon>
        <taxon>Gunneridae</taxon>
        <taxon>Pentapetalae</taxon>
        <taxon>asterids</taxon>
        <taxon>lamiids</taxon>
        <taxon>Gentianales</taxon>
        <taxon>Apocynaceae</taxon>
        <taxon>Rauvolfioideae</taxon>
        <taxon>Vinceae</taxon>
        <taxon>Catharanthinae</taxon>
        <taxon>Catharanthus</taxon>
    </lineage>
</organism>
<comment type="caution">
    <text evidence="1">The sequence shown here is derived from an EMBL/GenBank/DDBJ whole genome shotgun (WGS) entry which is preliminary data.</text>
</comment>
<dbReference type="EMBL" id="CM044706">
    <property type="protein sequence ID" value="KAI5658186.1"/>
    <property type="molecule type" value="Genomic_DNA"/>
</dbReference>
<reference evidence="2" key="1">
    <citation type="journal article" date="2023" name="Nat. Plants">
        <title>Single-cell RNA sequencing provides a high-resolution roadmap for understanding the multicellular compartmentation of specialized metabolism.</title>
        <authorList>
            <person name="Sun S."/>
            <person name="Shen X."/>
            <person name="Li Y."/>
            <person name="Li Y."/>
            <person name="Wang S."/>
            <person name="Li R."/>
            <person name="Zhang H."/>
            <person name="Shen G."/>
            <person name="Guo B."/>
            <person name="Wei J."/>
            <person name="Xu J."/>
            <person name="St-Pierre B."/>
            <person name="Chen S."/>
            <person name="Sun C."/>
        </authorList>
    </citation>
    <scope>NUCLEOTIDE SEQUENCE [LARGE SCALE GENOMIC DNA]</scope>
</reference>
<proteinExistence type="predicted"/>